<keyword evidence="2" id="KW-0255">Endonuclease</keyword>
<proteinExistence type="predicted"/>
<dbReference type="PANTHER" id="PTHR42927:SF1">
    <property type="entry name" value="HELICASE SUPERFAMILY 1 AND 2 DOMAIN-CONTAINING PROTEIN"/>
    <property type="match status" value="1"/>
</dbReference>
<dbReference type="InterPro" id="IPR027417">
    <property type="entry name" value="P-loop_NTPase"/>
</dbReference>
<dbReference type="Pfam" id="PF18766">
    <property type="entry name" value="SWI2_SNF2"/>
    <property type="match status" value="1"/>
</dbReference>
<dbReference type="EMBL" id="JACJQL010000081">
    <property type="protein sequence ID" value="MBD2255198.1"/>
    <property type="molecule type" value="Genomic_DNA"/>
</dbReference>
<reference evidence="2 3" key="1">
    <citation type="journal article" date="2020" name="ISME J.">
        <title>Comparative genomics reveals insights into cyanobacterial evolution and habitat adaptation.</title>
        <authorList>
            <person name="Chen M.Y."/>
            <person name="Teng W.K."/>
            <person name="Zhao L."/>
            <person name="Hu C.X."/>
            <person name="Zhou Y.K."/>
            <person name="Han B.P."/>
            <person name="Song L.R."/>
            <person name="Shu W.S."/>
        </authorList>
    </citation>
    <scope>NUCLEOTIDE SEQUENCE [LARGE SCALE GENOMIC DNA]</scope>
    <source>
        <strain evidence="2 3">FACHB-3921</strain>
    </source>
</reference>
<organism evidence="2 3">
    <name type="scientific">Nostoc parmelioides FACHB-3921</name>
    <dbReference type="NCBI Taxonomy" id="2692909"/>
    <lineage>
        <taxon>Bacteria</taxon>
        <taxon>Bacillati</taxon>
        <taxon>Cyanobacteriota</taxon>
        <taxon>Cyanophyceae</taxon>
        <taxon>Nostocales</taxon>
        <taxon>Nostocaceae</taxon>
        <taxon>Nostoc</taxon>
    </lineage>
</organism>
<dbReference type="RefSeq" id="WP_190571897.1">
    <property type="nucleotide sequence ID" value="NZ_JACJQL010000081.1"/>
</dbReference>
<dbReference type="Proteomes" id="UP000621307">
    <property type="component" value="Unassembled WGS sequence"/>
</dbReference>
<comment type="caution">
    <text evidence="2">The sequence shown here is derived from an EMBL/GenBank/DDBJ whole genome shotgun (WGS) entry which is preliminary data.</text>
</comment>
<dbReference type="InterPro" id="IPR014001">
    <property type="entry name" value="Helicase_ATP-bd"/>
</dbReference>
<dbReference type="Pfam" id="PF22679">
    <property type="entry name" value="T1R_D3-like"/>
    <property type="match status" value="1"/>
</dbReference>
<keyword evidence="2" id="KW-0540">Nuclease</keyword>
<evidence type="ECO:0000259" key="1">
    <source>
        <dbReference type="PROSITE" id="PS51192"/>
    </source>
</evidence>
<keyword evidence="2" id="KW-0378">Hydrolase</keyword>
<name>A0ABR8BMP7_9NOSO</name>
<dbReference type="InterPro" id="IPR040980">
    <property type="entry name" value="SWI2_SNF2"/>
</dbReference>
<evidence type="ECO:0000313" key="3">
    <source>
        <dbReference type="Proteomes" id="UP000621307"/>
    </source>
</evidence>
<dbReference type="SMART" id="SM00487">
    <property type="entry name" value="DEXDc"/>
    <property type="match status" value="1"/>
</dbReference>
<sequence length="990" mass="113580">MVSKTNEQALENCIKTALVERAGYKEGNPADFDREFAIDREKFWRFLETTQPEQLAKLKDRPNWQRLILERCDRKIKKDGILSVLKKGLSIDDAHITLLYSLPYNDVNPAIAEDFAKNIFSITRQVHYCESDAGLSIDIVLFLNGLAIATMELKNPWTGQTVYHAKKQYREDRNPQEPLLQFARCLVHFAVDTDEVWMTTKLDREKTYFLPVNKGFNFGKGNPPNPNGHKSAYLWESLLPRQSFTNIIEHFAILIPGDTKTPLAHKNLYFPRYHQLDVVRQLLNHAGTHGTGQTYLIQHSAGSGKSNSITWTAYQLIEVYAKGADSPLFDSVVVVTDRRILDRQLKDNIKDFSQVKNIVAHATSSQELKTALENGKKIIITTIQKFPFIVEGIEDLSKNTFAVIIDEAHSSQSGKAADNLNMALNKEEDEEEPEDLQDKILKAMAGRKLGKNASYFAFTATPKNATLEKFGQRTADGKFVPFHLYSMKQAIEEGFILDVLANYTTYKSYYEIQKSIQDNPIFDTAKAQKKLRAYVEGHKQTIGTKADIMVNHFIEQVWQPKKLKGKAKAMVVTRNIEAAIRYYFAIREALKQAKAPFKAIIAFSGKKTVDGIEYTEDIINGFPGKDISDEFKKDDYKILVVANKFLTGFDEPLLHTMYVDKKLQSVMAVQTLSRLNRCNEKMGKQDTFILDFYNTVSDIKAAFDPFYTATSLSEPTDVNVLHDLKEALDDVGVYEWYEVEQFNELFFNKAEAEQLSPLIDTAAARFNSELELEDETKIDLKIKAKQFVKIYGQVACIIPYNNIQWEMLHWFLKFLIPKLAVKNPDQEQLDELLESVDLSTYGIERVKLNHNIELDASESEIDPQNSNLRGYHDDAPQQDPLDEIIAAFNNRFFTGWDATPQEQRVKFINIARHVIDNPDYQNQVVNNPDEQNRRLALEELIKQAINRERKRELDLYKRYASDPEFKRAFDASIMQLLTQINLDEFQQFLA</sequence>
<feature type="domain" description="Helicase ATP-binding" evidence="1">
    <location>
        <begin position="286"/>
        <end position="480"/>
    </location>
</feature>
<accession>A0ABR8BMP7</accession>
<evidence type="ECO:0000313" key="2">
    <source>
        <dbReference type="EMBL" id="MBD2255198.1"/>
    </source>
</evidence>
<dbReference type="PROSITE" id="PS51192">
    <property type="entry name" value="HELICASE_ATP_BIND_1"/>
    <property type="match status" value="1"/>
</dbReference>
<protein>
    <submittedName>
        <fullName evidence="2">Type I restriction endonuclease subunit R</fullName>
    </submittedName>
</protein>
<keyword evidence="3" id="KW-1185">Reference proteome</keyword>
<dbReference type="InterPro" id="IPR007409">
    <property type="entry name" value="Restrct_endonuc_type1_HsdR_N"/>
</dbReference>
<gene>
    <name evidence="2" type="ORF">H6G14_28675</name>
</gene>
<dbReference type="PANTHER" id="PTHR42927">
    <property type="entry name" value="HELICASE SUPERFAMILY 1 AND 2 DOMAIN-CONTAINING PROTEIN"/>
    <property type="match status" value="1"/>
</dbReference>
<dbReference type="GO" id="GO:0004519">
    <property type="term" value="F:endonuclease activity"/>
    <property type="evidence" value="ECO:0007669"/>
    <property type="project" value="UniProtKB-KW"/>
</dbReference>
<dbReference type="Pfam" id="PF04313">
    <property type="entry name" value="HSDR_N"/>
    <property type="match status" value="1"/>
</dbReference>
<dbReference type="Gene3D" id="3.90.1570.50">
    <property type="match status" value="1"/>
</dbReference>
<dbReference type="InterPro" id="IPR055180">
    <property type="entry name" value="HsdR_RecA-like_helicase_dom_2"/>
</dbReference>
<dbReference type="SUPFAM" id="SSF52540">
    <property type="entry name" value="P-loop containing nucleoside triphosphate hydrolases"/>
    <property type="match status" value="1"/>
</dbReference>
<dbReference type="Gene3D" id="3.40.50.300">
    <property type="entry name" value="P-loop containing nucleotide triphosphate hydrolases"/>
    <property type="match status" value="3"/>
</dbReference>